<dbReference type="EMBL" id="AICN01000029">
    <property type="protein sequence ID" value="EHS87047.1"/>
    <property type="molecule type" value="Genomic_DNA"/>
</dbReference>
<evidence type="ECO:0000313" key="3">
    <source>
        <dbReference type="EMBL" id="EHS87047.1"/>
    </source>
</evidence>
<evidence type="ECO:0000256" key="1">
    <source>
        <dbReference type="SAM" id="Phobius"/>
    </source>
</evidence>
<sequence length="328" mass="36725">MSFGAFGTIWHHDRRSLFLGFYFLTTLGMLGVDLLVVNAQLWQAGSQFAWLVLVVIVLIVILLLLVPFLTSFLLIINGIQLIRRTRRSFNNLLSLLAGCLLLINLTIWAQLDHLFASWGPFFWHLYHMVDLVIADVLFLLTIYTVTSLLNLIHFKHEPLDYLIVLGAGLYQGRVSPLLAGRVQKAASLAQDNPQTKFIMSGGQGSDEPRSEAAAMKEYAMSLGVPVDRIILEDQSTNTAENIKFSQRLIPPNQKVGLVTNNFHLLRALLLSRQAGLPCVGYGSKSRFYYSLNAFIREFAGYLLLRKKLLVGILILIEGAYLLFATLAS</sequence>
<feature type="transmembrane region" description="Helical" evidence="1">
    <location>
        <begin position="308"/>
        <end position="327"/>
    </location>
</feature>
<dbReference type="InterPro" id="IPR051599">
    <property type="entry name" value="Cell_Envelope_Assoc"/>
</dbReference>
<comment type="caution">
    <text evidence="3">The sequence shown here is derived from an EMBL/GenBank/DDBJ whole genome shotgun (WGS) entry which is preliminary data.</text>
</comment>
<feature type="transmembrane region" description="Helical" evidence="1">
    <location>
        <begin position="88"/>
        <end position="111"/>
    </location>
</feature>
<feature type="transmembrane region" description="Helical" evidence="1">
    <location>
        <begin position="21"/>
        <end position="42"/>
    </location>
</feature>
<dbReference type="Gene3D" id="3.40.50.620">
    <property type="entry name" value="HUPs"/>
    <property type="match status" value="1"/>
</dbReference>
<reference evidence="3 4" key="1">
    <citation type="journal article" date="2013" name="Genome Announc.">
        <title>Genome Sequence of Lactobacillus gastricus PS3, a Strain Isolated from Human Milk.</title>
        <authorList>
            <person name="Martin V."/>
            <person name="Cardenas N."/>
            <person name="Jimenez E."/>
            <person name="Maldonado A."/>
            <person name="Rodriguez J.M."/>
            <person name="Fernandez L."/>
        </authorList>
    </citation>
    <scope>NUCLEOTIDE SEQUENCE [LARGE SCALE GENOMIC DNA]</scope>
    <source>
        <strain evidence="3 4">PS3</strain>
    </source>
</reference>
<dbReference type="GO" id="GO:0005886">
    <property type="term" value="C:plasma membrane"/>
    <property type="evidence" value="ECO:0007669"/>
    <property type="project" value="TreeGrafter"/>
</dbReference>
<evidence type="ECO:0000259" key="2">
    <source>
        <dbReference type="Pfam" id="PF02698"/>
    </source>
</evidence>
<dbReference type="PATRIC" id="fig|1144300.3.peg.756"/>
<keyword evidence="1" id="KW-1133">Transmembrane helix</keyword>
<evidence type="ECO:0000313" key="4">
    <source>
        <dbReference type="Proteomes" id="UP000004567"/>
    </source>
</evidence>
<feature type="transmembrane region" description="Helical" evidence="1">
    <location>
        <begin position="48"/>
        <end position="76"/>
    </location>
</feature>
<gene>
    <name evidence="3" type="ORF">PS3_16443</name>
</gene>
<accession>H4GJ92</accession>
<dbReference type="CDD" id="cd06259">
    <property type="entry name" value="YdcF-like"/>
    <property type="match status" value="1"/>
</dbReference>
<dbReference type="InterPro" id="IPR003848">
    <property type="entry name" value="DUF218"/>
</dbReference>
<name>H4GJ92_9LACO</name>
<organism evidence="3 4">
    <name type="scientific">Limosilactobacillus gastricus PS3</name>
    <dbReference type="NCBI Taxonomy" id="1144300"/>
    <lineage>
        <taxon>Bacteria</taxon>
        <taxon>Bacillati</taxon>
        <taxon>Bacillota</taxon>
        <taxon>Bacilli</taxon>
        <taxon>Lactobacillales</taxon>
        <taxon>Lactobacillaceae</taxon>
        <taxon>Limosilactobacillus</taxon>
    </lineage>
</organism>
<feature type="transmembrane region" description="Helical" evidence="1">
    <location>
        <begin position="131"/>
        <end position="152"/>
    </location>
</feature>
<keyword evidence="1" id="KW-0472">Membrane</keyword>
<keyword evidence="1" id="KW-0812">Transmembrane</keyword>
<protein>
    <submittedName>
        <fullName evidence="3">Putative membrane protein</fullName>
    </submittedName>
</protein>
<dbReference type="PANTHER" id="PTHR30336:SF4">
    <property type="entry name" value="ENVELOPE BIOGENESIS FACTOR ELYC"/>
    <property type="match status" value="1"/>
</dbReference>
<dbReference type="PANTHER" id="PTHR30336">
    <property type="entry name" value="INNER MEMBRANE PROTEIN, PROBABLE PERMEASE"/>
    <property type="match status" value="1"/>
</dbReference>
<proteinExistence type="predicted"/>
<feature type="domain" description="DUF218" evidence="2">
    <location>
        <begin position="160"/>
        <end position="300"/>
    </location>
</feature>
<dbReference type="InterPro" id="IPR014729">
    <property type="entry name" value="Rossmann-like_a/b/a_fold"/>
</dbReference>
<dbReference type="GO" id="GO:0000270">
    <property type="term" value="P:peptidoglycan metabolic process"/>
    <property type="evidence" value="ECO:0007669"/>
    <property type="project" value="TreeGrafter"/>
</dbReference>
<dbReference type="Pfam" id="PF02698">
    <property type="entry name" value="DUF218"/>
    <property type="match status" value="1"/>
</dbReference>
<dbReference type="GO" id="GO:0043164">
    <property type="term" value="P:Gram-negative-bacterium-type cell wall biogenesis"/>
    <property type="evidence" value="ECO:0007669"/>
    <property type="project" value="TreeGrafter"/>
</dbReference>
<dbReference type="Proteomes" id="UP000004567">
    <property type="component" value="Unassembled WGS sequence"/>
</dbReference>
<dbReference type="AlphaFoldDB" id="H4GJ92"/>